<gene>
    <name evidence="1" type="ORF">FY036_08480</name>
</gene>
<comment type="caution">
    <text evidence="1">The sequence shown here is derived from an EMBL/GenBank/DDBJ whole genome shotgun (WGS) entry which is preliminary data.</text>
</comment>
<dbReference type="RefSeq" id="WP_148914287.1">
    <property type="nucleotide sequence ID" value="NZ_VSZS01000060.1"/>
</dbReference>
<evidence type="ECO:0000313" key="2">
    <source>
        <dbReference type="Proteomes" id="UP000323258"/>
    </source>
</evidence>
<sequence length="70" mass="7802">MWTKINQVYSSPHQMNAWAHLVGTNKWHKVKPIAPDGVTNTFLILATAKGADRQVYVTTENGADITAVYM</sequence>
<dbReference type="OrthoDB" id="5148904at2"/>
<proteinExistence type="predicted"/>
<evidence type="ECO:0000313" key="1">
    <source>
        <dbReference type="EMBL" id="TYR33087.1"/>
    </source>
</evidence>
<protein>
    <submittedName>
        <fullName evidence="1">Peptidase M6</fullName>
    </submittedName>
</protein>
<name>A0A5D4GXU2_9HYPH</name>
<dbReference type="AlphaFoldDB" id="A0A5D4GXU2"/>
<reference evidence="1 2" key="1">
    <citation type="submission" date="2019-08" db="EMBL/GenBank/DDBJ databases">
        <authorList>
            <person name="Seo Y.L."/>
        </authorList>
    </citation>
    <scope>NUCLEOTIDE SEQUENCE [LARGE SCALE GENOMIC DNA]</scope>
    <source>
        <strain evidence="1 2">MaA-C15</strain>
    </source>
</reference>
<keyword evidence="2" id="KW-1185">Reference proteome</keyword>
<reference evidence="1 2" key="2">
    <citation type="submission" date="2019-09" db="EMBL/GenBank/DDBJ databases">
        <title>Mesorhizobium sp. MaA-C15 isolated from Microcystis aeruginosa.</title>
        <authorList>
            <person name="Jeong S.E."/>
            <person name="Jin H.M."/>
            <person name="Jeon C.O."/>
        </authorList>
    </citation>
    <scope>NUCLEOTIDE SEQUENCE [LARGE SCALE GENOMIC DNA]</scope>
    <source>
        <strain evidence="1 2">MaA-C15</strain>
    </source>
</reference>
<dbReference type="EMBL" id="VSZS01000060">
    <property type="protein sequence ID" value="TYR33087.1"/>
    <property type="molecule type" value="Genomic_DNA"/>
</dbReference>
<dbReference type="Proteomes" id="UP000323258">
    <property type="component" value="Unassembled WGS sequence"/>
</dbReference>
<organism evidence="1 2">
    <name type="scientific">Neoaquamicrobium microcysteis</name>
    <dbReference type="NCBI Taxonomy" id="2682781"/>
    <lineage>
        <taxon>Bacteria</taxon>
        <taxon>Pseudomonadati</taxon>
        <taxon>Pseudomonadota</taxon>
        <taxon>Alphaproteobacteria</taxon>
        <taxon>Hyphomicrobiales</taxon>
        <taxon>Phyllobacteriaceae</taxon>
        <taxon>Neoaquamicrobium</taxon>
    </lineage>
</organism>
<accession>A0A5D4GXU2</accession>